<proteinExistence type="predicted"/>
<protein>
    <submittedName>
        <fullName evidence="1">Uncharacterized protein</fullName>
    </submittedName>
</protein>
<dbReference type="EMBL" id="LBOZ01000003">
    <property type="protein sequence ID" value="KKP47613.1"/>
    <property type="molecule type" value="Genomic_DNA"/>
</dbReference>
<gene>
    <name evidence="1" type="ORF">UR38_C0003G0018</name>
</gene>
<dbReference type="AlphaFoldDB" id="A0A0F9ZTK5"/>
<dbReference type="Proteomes" id="UP000033995">
    <property type="component" value="Unassembled WGS sequence"/>
</dbReference>
<evidence type="ECO:0000313" key="1">
    <source>
        <dbReference type="EMBL" id="KKP47613.1"/>
    </source>
</evidence>
<evidence type="ECO:0000313" key="2">
    <source>
        <dbReference type="Proteomes" id="UP000033995"/>
    </source>
</evidence>
<sequence length="94" mass="11305">MKNWNTDTTKFKTRLSKKIWELSQKINYGLNGKKLNLTDIKDNWLLLKNELDPNRARMINKFAILVEYLIWGKIYSLQNKNKFWNLSPKIKIYG</sequence>
<accession>A0A0F9ZTK5</accession>
<organism evidence="1 2">
    <name type="scientific">Candidatus Woesebacteria bacterium GW2011_GWA2_33_28</name>
    <dbReference type="NCBI Taxonomy" id="1618561"/>
    <lineage>
        <taxon>Bacteria</taxon>
        <taxon>Candidatus Woeseibacteriota</taxon>
    </lineage>
</organism>
<reference evidence="1 2" key="1">
    <citation type="journal article" date="2015" name="Nature">
        <title>rRNA introns, odd ribosomes, and small enigmatic genomes across a large radiation of phyla.</title>
        <authorList>
            <person name="Brown C.T."/>
            <person name="Hug L.A."/>
            <person name="Thomas B.C."/>
            <person name="Sharon I."/>
            <person name="Castelle C.J."/>
            <person name="Singh A."/>
            <person name="Wilkins M.J."/>
            <person name="Williams K.H."/>
            <person name="Banfield J.F."/>
        </authorList>
    </citation>
    <scope>NUCLEOTIDE SEQUENCE [LARGE SCALE GENOMIC DNA]</scope>
</reference>
<name>A0A0F9ZTK5_9BACT</name>
<comment type="caution">
    <text evidence="1">The sequence shown here is derived from an EMBL/GenBank/DDBJ whole genome shotgun (WGS) entry which is preliminary data.</text>
</comment>